<dbReference type="OrthoDB" id="6381414at2759"/>
<dbReference type="InterPro" id="IPR019844">
    <property type="entry name" value="CSD_CS"/>
</dbReference>
<dbReference type="InterPro" id="IPR002059">
    <property type="entry name" value="CSP_DNA-bd"/>
</dbReference>
<feature type="compositionally biased region" description="Low complexity" evidence="1">
    <location>
        <begin position="382"/>
        <end position="396"/>
    </location>
</feature>
<feature type="compositionally biased region" description="Pro residues" evidence="1">
    <location>
        <begin position="204"/>
        <end position="219"/>
    </location>
</feature>
<accession>A0A5B7F144</accession>
<protein>
    <recommendedName>
        <fullName evidence="2">CSD domain-containing protein</fullName>
    </recommendedName>
</protein>
<dbReference type="Gene3D" id="2.40.50.140">
    <property type="entry name" value="Nucleic acid-binding proteins"/>
    <property type="match status" value="1"/>
</dbReference>
<gene>
    <name evidence="3" type="ORF">E2C01_032467</name>
</gene>
<keyword evidence="4" id="KW-1185">Reference proteome</keyword>
<feature type="compositionally biased region" description="Polar residues" evidence="1">
    <location>
        <begin position="306"/>
        <end position="315"/>
    </location>
</feature>
<dbReference type="Pfam" id="PF00313">
    <property type="entry name" value="CSD"/>
    <property type="match status" value="1"/>
</dbReference>
<evidence type="ECO:0000256" key="1">
    <source>
        <dbReference type="SAM" id="MobiDB-lite"/>
    </source>
</evidence>
<dbReference type="Proteomes" id="UP000324222">
    <property type="component" value="Unassembled WGS sequence"/>
</dbReference>
<feature type="region of interest" description="Disordered" evidence="1">
    <location>
        <begin position="113"/>
        <end position="396"/>
    </location>
</feature>
<dbReference type="AlphaFoldDB" id="A0A5B7F144"/>
<feature type="domain" description="CSD" evidence="2">
    <location>
        <begin position="6"/>
        <end position="78"/>
    </location>
</feature>
<evidence type="ECO:0000313" key="4">
    <source>
        <dbReference type="Proteomes" id="UP000324222"/>
    </source>
</evidence>
<evidence type="ECO:0000259" key="2">
    <source>
        <dbReference type="PROSITE" id="PS51857"/>
    </source>
</evidence>
<feature type="compositionally biased region" description="Acidic residues" evidence="1">
    <location>
        <begin position="164"/>
        <end position="192"/>
    </location>
</feature>
<comment type="caution">
    <text evidence="3">The sequence shown here is derived from an EMBL/GenBank/DDBJ whole genome shotgun (WGS) entry which is preliminary data.</text>
</comment>
<dbReference type="PROSITE" id="PS00352">
    <property type="entry name" value="CSD_1"/>
    <property type="match status" value="1"/>
</dbReference>
<feature type="compositionally biased region" description="Basic and acidic residues" evidence="1">
    <location>
        <begin position="338"/>
        <end position="351"/>
    </location>
</feature>
<dbReference type="EMBL" id="VSRR010004218">
    <property type="protein sequence ID" value="MPC38949.1"/>
    <property type="molecule type" value="Genomic_DNA"/>
</dbReference>
<proteinExistence type="predicted"/>
<dbReference type="CDD" id="cd04458">
    <property type="entry name" value="CSP_CDS"/>
    <property type="match status" value="1"/>
</dbReference>
<organism evidence="3 4">
    <name type="scientific">Portunus trituberculatus</name>
    <name type="common">Swimming crab</name>
    <name type="synonym">Neptunus trituberculatus</name>
    <dbReference type="NCBI Taxonomy" id="210409"/>
    <lineage>
        <taxon>Eukaryota</taxon>
        <taxon>Metazoa</taxon>
        <taxon>Ecdysozoa</taxon>
        <taxon>Arthropoda</taxon>
        <taxon>Crustacea</taxon>
        <taxon>Multicrustacea</taxon>
        <taxon>Malacostraca</taxon>
        <taxon>Eumalacostraca</taxon>
        <taxon>Eucarida</taxon>
        <taxon>Decapoda</taxon>
        <taxon>Pleocyemata</taxon>
        <taxon>Brachyura</taxon>
        <taxon>Eubrachyura</taxon>
        <taxon>Portunoidea</taxon>
        <taxon>Portunidae</taxon>
        <taxon>Portuninae</taxon>
        <taxon>Portunus</taxon>
    </lineage>
</organism>
<reference evidence="3 4" key="1">
    <citation type="submission" date="2019-05" db="EMBL/GenBank/DDBJ databases">
        <title>Another draft genome of Portunus trituberculatus and its Hox gene families provides insights of decapod evolution.</title>
        <authorList>
            <person name="Jeong J.-H."/>
            <person name="Song I."/>
            <person name="Kim S."/>
            <person name="Choi T."/>
            <person name="Kim D."/>
            <person name="Ryu S."/>
            <person name="Kim W."/>
        </authorList>
    </citation>
    <scope>NUCLEOTIDE SEQUENCE [LARGE SCALE GENOMIC DNA]</scope>
    <source>
        <tissue evidence="3">Muscle</tissue>
    </source>
</reference>
<dbReference type="InterPro" id="IPR012340">
    <property type="entry name" value="NA-bd_OB-fold"/>
</dbReference>
<feature type="compositionally biased region" description="Polar residues" evidence="1">
    <location>
        <begin position="275"/>
        <end position="290"/>
    </location>
</feature>
<feature type="compositionally biased region" description="Basic residues" evidence="1">
    <location>
        <begin position="231"/>
        <end position="241"/>
    </location>
</feature>
<dbReference type="PROSITE" id="PS51857">
    <property type="entry name" value="CSD_2"/>
    <property type="match status" value="1"/>
</dbReference>
<dbReference type="SUPFAM" id="SSF50249">
    <property type="entry name" value="Nucleic acid-binding proteins"/>
    <property type="match status" value="1"/>
</dbReference>
<dbReference type="PRINTS" id="PR00050">
    <property type="entry name" value="COLDSHOCK"/>
</dbReference>
<sequence>MTSPAHHHGLVKWFNIKAGYGFIHDLHTGADVFCHASGLTRPLKDRSPREGDGVLLAVREGIKGQRRGTWRQSARRMDHRWLQGLIPLLLQHNGLPAVHIPLCALTANTSANTRLSRRGHPGNTGKTEDETVAAPNHQQEEAAPAGDEPKNREETETQDNVAGGEEEEEEEEDEETEDEDDEDDDEEDEEVDVLGSGSEGEAPLPQPGKPNQPSDPQPPSVKKEDNDGWVTKKKRRRRKSFLRLVLPKREQTTTPDIALRESPTNTRLRREKQTGKSGKTCSMAATSTKRIASWEPSKATRDSPATRATRTLKTSRLSDDETSSDGEEDDRSQHRERRPSVEHMTSEKPRLQPDNQAEDEGWVTKKKRQQKTKVADPAPLQTTKPTARPTTTPSAALRESSAIRRMQHENKSGLVCETVLNGYYYHGEERYIRTIAGYKENLKSYRYPSRRKYPKITQ</sequence>
<feature type="compositionally biased region" description="Acidic residues" evidence="1">
    <location>
        <begin position="320"/>
        <end position="330"/>
    </location>
</feature>
<name>A0A5B7F144_PORTR</name>
<dbReference type="GO" id="GO:0003676">
    <property type="term" value="F:nucleic acid binding"/>
    <property type="evidence" value="ECO:0007669"/>
    <property type="project" value="InterPro"/>
</dbReference>
<evidence type="ECO:0000313" key="3">
    <source>
        <dbReference type="EMBL" id="MPC38949.1"/>
    </source>
</evidence>